<comment type="caution">
    <text evidence="6">Lacks conserved residue(s) required for the propagation of feature annotation.</text>
</comment>
<evidence type="ECO:0000313" key="8">
    <source>
        <dbReference type="Proteomes" id="UP000254569"/>
    </source>
</evidence>
<comment type="subcellular location">
    <subcellularLocation>
        <location evidence="6">Cytoplasm</location>
    </subcellularLocation>
    <text evidence="6">Membrane-associated.</text>
</comment>
<dbReference type="Proteomes" id="UP000254569">
    <property type="component" value="Unassembled WGS sequence"/>
</dbReference>
<evidence type="ECO:0000256" key="5">
    <source>
        <dbReference type="ARBA" id="ARBA00023458"/>
    </source>
</evidence>
<keyword evidence="1 6" id="KW-0963">Cytoplasm</keyword>
<dbReference type="PANTHER" id="PTHR42749:SF1">
    <property type="entry name" value="CELL SHAPE-DETERMINING PROTEIN MREB"/>
    <property type="match status" value="1"/>
</dbReference>
<dbReference type="Pfam" id="PF06723">
    <property type="entry name" value="MreB_Mbl"/>
    <property type="match status" value="1"/>
</dbReference>
<dbReference type="EMBL" id="UGVI01000001">
    <property type="protein sequence ID" value="SUE13302.1"/>
    <property type="molecule type" value="Genomic_DNA"/>
</dbReference>
<keyword evidence="2 6" id="KW-0547">Nucleotide-binding</keyword>
<evidence type="ECO:0000256" key="6">
    <source>
        <dbReference type="HAMAP-Rule" id="MF_02207"/>
    </source>
</evidence>
<dbReference type="PRINTS" id="PR01652">
    <property type="entry name" value="SHAPEPROTEIN"/>
</dbReference>
<comment type="subunit">
    <text evidence="6">Forms polymers.</text>
</comment>
<dbReference type="InterPro" id="IPR056546">
    <property type="entry name" value="MreB_MamK-like"/>
</dbReference>
<reference evidence="7 8" key="1">
    <citation type="submission" date="2018-06" db="EMBL/GenBank/DDBJ databases">
        <authorList>
            <consortium name="Pathogen Informatics"/>
            <person name="Doyle S."/>
        </authorList>
    </citation>
    <scope>NUCLEOTIDE SEQUENCE [LARGE SCALE GENOMIC DNA]</scope>
    <source>
        <strain evidence="7 8">NCTC13296</strain>
    </source>
</reference>
<feature type="binding site" evidence="6">
    <location>
        <begin position="10"/>
        <end position="12"/>
    </location>
    <ligand>
        <name>ATP</name>
        <dbReference type="ChEBI" id="CHEBI:30616"/>
    </ligand>
</feature>
<dbReference type="PANTHER" id="PTHR42749">
    <property type="entry name" value="CELL SHAPE-DETERMINING PROTEIN MREB"/>
    <property type="match status" value="1"/>
</dbReference>
<dbReference type="InterPro" id="IPR004753">
    <property type="entry name" value="MreB"/>
</dbReference>
<dbReference type="GO" id="GO:0005737">
    <property type="term" value="C:cytoplasm"/>
    <property type="evidence" value="ECO:0007669"/>
    <property type="project" value="UniProtKB-SubCell"/>
</dbReference>
<keyword evidence="8" id="KW-1185">Reference proteome</keyword>
<evidence type="ECO:0000256" key="4">
    <source>
        <dbReference type="ARBA" id="ARBA00022960"/>
    </source>
</evidence>
<accession>A0A379LTQ4</accession>
<dbReference type="NCBIfam" id="NF010539">
    <property type="entry name" value="PRK13927.1"/>
    <property type="match status" value="1"/>
</dbReference>
<protein>
    <recommendedName>
        <fullName evidence="6">Cell shape-determining protein MreB</fullName>
    </recommendedName>
</protein>
<evidence type="ECO:0000313" key="7">
    <source>
        <dbReference type="EMBL" id="SUE13302.1"/>
    </source>
</evidence>
<keyword evidence="3 6" id="KW-0067">ATP-binding</keyword>
<dbReference type="GO" id="GO:0000902">
    <property type="term" value="P:cell morphogenesis"/>
    <property type="evidence" value="ECO:0007669"/>
    <property type="project" value="InterPro"/>
</dbReference>
<proteinExistence type="inferred from homology"/>
<dbReference type="Gene3D" id="3.30.420.40">
    <property type="match status" value="2"/>
</dbReference>
<dbReference type="InterPro" id="IPR043129">
    <property type="entry name" value="ATPase_NBD"/>
</dbReference>
<organism evidence="7 8">
    <name type="scientific">Rhodococcus gordoniae</name>
    <dbReference type="NCBI Taxonomy" id="223392"/>
    <lineage>
        <taxon>Bacteria</taxon>
        <taxon>Bacillati</taxon>
        <taxon>Actinomycetota</taxon>
        <taxon>Actinomycetes</taxon>
        <taxon>Mycobacteriales</taxon>
        <taxon>Nocardiaceae</taxon>
        <taxon>Rhodococcus</taxon>
    </lineage>
</organism>
<dbReference type="GO" id="GO:0005524">
    <property type="term" value="F:ATP binding"/>
    <property type="evidence" value="ECO:0007669"/>
    <property type="project" value="UniProtKB-KW"/>
</dbReference>
<evidence type="ECO:0000256" key="2">
    <source>
        <dbReference type="ARBA" id="ARBA00022741"/>
    </source>
</evidence>
<dbReference type="AlphaFoldDB" id="A0A379LTQ4"/>
<dbReference type="OrthoDB" id="9768127at2"/>
<dbReference type="CDD" id="cd10225">
    <property type="entry name" value="ASKHA_NBD_MreB-like"/>
    <property type="match status" value="1"/>
</dbReference>
<dbReference type="HAMAP" id="MF_02207">
    <property type="entry name" value="MreB"/>
    <property type="match status" value="1"/>
</dbReference>
<evidence type="ECO:0000256" key="3">
    <source>
        <dbReference type="ARBA" id="ARBA00022840"/>
    </source>
</evidence>
<comment type="function">
    <text evidence="6">Forms membrane-associated dynamic filaments that are essential for cell shape determination. Acts by regulating cell wall synthesis and cell elongation, and thus cell shape. A feedback loop between cell geometry and MreB localization may maintain elongated cell shape by targeting cell wall growth to regions of negative cell wall curvature.</text>
</comment>
<comment type="similarity">
    <text evidence="5 6">Belongs to the FtsA/MreB family.</text>
</comment>
<dbReference type="SUPFAM" id="SSF53067">
    <property type="entry name" value="Actin-like ATPase domain"/>
    <property type="match status" value="2"/>
</dbReference>
<name>A0A379LTQ4_9NOCA</name>
<dbReference type="RefSeq" id="WP_064063219.1">
    <property type="nucleotide sequence ID" value="NZ_LPZN01000011.1"/>
</dbReference>
<gene>
    <name evidence="6 7" type="primary">mreB</name>
    <name evidence="7" type="ORF">NCTC13296_00110</name>
</gene>
<evidence type="ECO:0000256" key="1">
    <source>
        <dbReference type="ARBA" id="ARBA00022490"/>
    </source>
</evidence>
<feature type="binding site" evidence="6">
    <location>
        <begin position="156"/>
        <end position="158"/>
    </location>
    <ligand>
        <name>ATP</name>
        <dbReference type="ChEBI" id="CHEBI:30616"/>
    </ligand>
</feature>
<dbReference type="GO" id="GO:0008360">
    <property type="term" value="P:regulation of cell shape"/>
    <property type="evidence" value="ECO:0007669"/>
    <property type="project" value="UniProtKB-UniRule"/>
</dbReference>
<sequence>MRGFGIDLGTANTVVGTPDEGIVLNEPSLMMVRIKEPRRALAIGQDASDLVDRTPTGIVPIRPIRDGVIVDLDTARTFVTAVLAQISPRRHYGIRPTGVIAAPAGATPLERRALLEVGHEAGLRKVGLIPEPVAGALGCGIDPLEPRTHLVVDIGGGTSEVTALCYGGVLSHRSCRIAGNDLTSAILRYLRAEHRILVGELTAERAKVGAPDTADERSLVVEGRDAATGRARLVTLETEEIMDAVRPTTTSIVQTLSTCLDDLPPRAISDVMAEGILAIGGGSMLRGVPQLLEEAFGLPVKTADRPLTCVAEGATACMERPEVLAAYAASSTAA</sequence>
<keyword evidence="4 6" id="KW-0133">Cell shape</keyword>